<evidence type="ECO:0000313" key="2">
    <source>
        <dbReference type="Proteomes" id="UP000828390"/>
    </source>
</evidence>
<protein>
    <submittedName>
        <fullName evidence="1">Uncharacterized protein</fullName>
    </submittedName>
</protein>
<dbReference type="Proteomes" id="UP000828390">
    <property type="component" value="Unassembled WGS sequence"/>
</dbReference>
<sequence>MHEGSKEELKRELKITLTSRSETDRIEQVDIYWQVPLIGLSKHIKFVDTPGVGESQEMTDKLFKCLPNAAAFVYVIHSANAGGVQEDKESL</sequence>
<dbReference type="PANTHER" id="PTHR26392">
    <property type="entry name" value="MITOGEN-ACTIVATED PROTEIN KINASE KINASE KINASE 7-RELATED"/>
    <property type="match status" value="1"/>
</dbReference>
<reference evidence="1" key="2">
    <citation type="submission" date="2020-11" db="EMBL/GenBank/DDBJ databases">
        <authorList>
            <person name="McCartney M.A."/>
            <person name="Auch B."/>
            <person name="Kono T."/>
            <person name="Mallez S."/>
            <person name="Becker A."/>
            <person name="Gohl D.M."/>
            <person name="Silverstein K.A.T."/>
            <person name="Koren S."/>
            <person name="Bechman K.B."/>
            <person name="Herman A."/>
            <person name="Abrahante J.E."/>
            <person name="Garbe J."/>
        </authorList>
    </citation>
    <scope>NUCLEOTIDE SEQUENCE</scope>
    <source>
        <strain evidence="1">Duluth1</strain>
        <tissue evidence="1">Whole animal</tissue>
    </source>
</reference>
<dbReference type="InterPro" id="IPR027417">
    <property type="entry name" value="P-loop_NTPase"/>
</dbReference>
<reference evidence="1" key="1">
    <citation type="journal article" date="2019" name="bioRxiv">
        <title>The Genome of the Zebra Mussel, Dreissena polymorpha: A Resource for Invasive Species Research.</title>
        <authorList>
            <person name="McCartney M.A."/>
            <person name="Auch B."/>
            <person name="Kono T."/>
            <person name="Mallez S."/>
            <person name="Zhang Y."/>
            <person name="Obille A."/>
            <person name="Becker A."/>
            <person name="Abrahante J.E."/>
            <person name="Garbe J."/>
            <person name="Badalamenti J.P."/>
            <person name="Herman A."/>
            <person name="Mangelson H."/>
            <person name="Liachko I."/>
            <person name="Sullivan S."/>
            <person name="Sone E.D."/>
            <person name="Koren S."/>
            <person name="Silverstein K.A.T."/>
            <person name="Beckman K.B."/>
            <person name="Gohl D.M."/>
        </authorList>
    </citation>
    <scope>NUCLEOTIDE SEQUENCE</scope>
    <source>
        <strain evidence="1">Duluth1</strain>
        <tissue evidence="1">Whole animal</tissue>
    </source>
</reference>
<comment type="caution">
    <text evidence="1">The sequence shown here is derived from an EMBL/GenBank/DDBJ whole genome shotgun (WGS) entry which is preliminary data.</text>
</comment>
<dbReference type="EMBL" id="JAIWYP010000011">
    <property type="protein sequence ID" value="KAH3735005.1"/>
    <property type="molecule type" value="Genomic_DNA"/>
</dbReference>
<accession>A0A9D4CZ38</accession>
<evidence type="ECO:0000313" key="1">
    <source>
        <dbReference type="EMBL" id="KAH3735005.1"/>
    </source>
</evidence>
<dbReference type="SUPFAM" id="SSF52540">
    <property type="entry name" value="P-loop containing nucleoside triphosphate hydrolases"/>
    <property type="match status" value="1"/>
</dbReference>
<dbReference type="PANTHER" id="PTHR26392:SF92">
    <property type="entry name" value="PROTEIN KINASE DOMAIN-CONTAINING PROTEIN"/>
    <property type="match status" value="1"/>
</dbReference>
<keyword evidence="2" id="KW-1185">Reference proteome</keyword>
<dbReference type="Gene3D" id="3.40.50.300">
    <property type="entry name" value="P-loop containing nucleotide triphosphate hydrolases"/>
    <property type="match status" value="1"/>
</dbReference>
<organism evidence="1 2">
    <name type="scientific">Dreissena polymorpha</name>
    <name type="common">Zebra mussel</name>
    <name type="synonym">Mytilus polymorpha</name>
    <dbReference type="NCBI Taxonomy" id="45954"/>
    <lineage>
        <taxon>Eukaryota</taxon>
        <taxon>Metazoa</taxon>
        <taxon>Spiralia</taxon>
        <taxon>Lophotrochozoa</taxon>
        <taxon>Mollusca</taxon>
        <taxon>Bivalvia</taxon>
        <taxon>Autobranchia</taxon>
        <taxon>Heteroconchia</taxon>
        <taxon>Euheterodonta</taxon>
        <taxon>Imparidentia</taxon>
        <taxon>Neoheterodontei</taxon>
        <taxon>Myida</taxon>
        <taxon>Dreissenoidea</taxon>
        <taxon>Dreissenidae</taxon>
        <taxon>Dreissena</taxon>
    </lineage>
</organism>
<dbReference type="AlphaFoldDB" id="A0A9D4CZ38"/>
<gene>
    <name evidence="1" type="ORF">DPMN_041465</name>
</gene>
<name>A0A9D4CZ38_DREPO</name>
<proteinExistence type="predicted"/>